<evidence type="ECO:0000313" key="1">
    <source>
        <dbReference type="EMBL" id="MFD0992490.1"/>
    </source>
</evidence>
<evidence type="ECO:0000313" key="2">
    <source>
        <dbReference type="Proteomes" id="UP001597062"/>
    </source>
</evidence>
<protein>
    <submittedName>
        <fullName evidence="1">Uncharacterized protein</fullName>
    </submittedName>
</protein>
<dbReference type="Proteomes" id="UP001597062">
    <property type="component" value="Unassembled WGS sequence"/>
</dbReference>
<proteinExistence type="predicted"/>
<name>A0ABW3JPV1_9FLAO</name>
<gene>
    <name evidence="1" type="ORF">ACFQ1U_04680</name>
</gene>
<keyword evidence="2" id="KW-1185">Reference proteome</keyword>
<reference evidence="2" key="1">
    <citation type="journal article" date="2019" name="Int. J. Syst. Evol. Microbiol.">
        <title>The Global Catalogue of Microorganisms (GCM) 10K type strain sequencing project: providing services to taxonomists for standard genome sequencing and annotation.</title>
        <authorList>
            <consortium name="The Broad Institute Genomics Platform"/>
            <consortium name="The Broad Institute Genome Sequencing Center for Infectious Disease"/>
            <person name="Wu L."/>
            <person name="Ma J."/>
        </authorList>
    </citation>
    <scope>NUCLEOTIDE SEQUENCE [LARGE SCALE GENOMIC DNA]</scope>
    <source>
        <strain evidence="2">CCUG 60527</strain>
    </source>
</reference>
<dbReference type="RefSeq" id="WP_386105836.1">
    <property type="nucleotide sequence ID" value="NZ_JBHTJR010000023.1"/>
</dbReference>
<dbReference type="EMBL" id="JBHTJR010000023">
    <property type="protein sequence ID" value="MFD0992490.1"/>
    <property type="molecule type" value="Genomic_DNA"/>
</dbReference>
<accession>A0ABW3JPV1</accession>
<sequence>MKIQETGFVEFVTDLINSTIDGVISSQLEQEKKYIELKKDLFLNNSDFITKYNLLEKAKAVLGEKADEKDVETYVNNYITEYKETLKEYLNKNALKVIVDRGKVNAKLIFSFSETEETPTTKKQVKTLKKTRPSTIQKLSLDKSVFNNKIDKLILADKNLITRDQLNLTQKVIVKPIDVNKDMLDLKTDIVSNVEFSFRTIVQ</sequence>
<organism evidence="1 2">
    <name type="scientific">Tenacibaculum geojense</name>
    <dbReference type="NCBI Taxonomy" id="915352"/>
    <lineage>
        <taxon>Bacteria</taxon>
        <taxon>Pseudomonadati</taxon>
        <taxon>Bacteroidota</taxon>
        <taxon>Flavobacteriia</taxon>
        <taxon>Flavobacteriales</taxon>
        <taxon>Flavobacteriaceae</taxon>
        <taxon>Tenacibaculum</taxon>
    </lineage>
</organism>
<comment type="caution">
    <text evidence="1">The sequence shown here is derived from an EMBL/GenBank/DDBJ whole genome shotgun (WGS) entry which is preliminary data.</text>
</comment>